<evidence type="ECO:0000256" key="3">
    <source>
        <dbReference type="ARBA" id="ARBA00012572"/>
    </source>
</evidence>
<dbReference type="Proteomes" id="UP000533476">
    <property type="component" value="Unassembled WGS sequence"/>
</dbReference>
<comment type="catalytic activity">
    <reaction evidence="1 9">
        <text>N-(5-phospho-beta-D-ribosyl)anthranilate = 1-(2-carboxyphenylamino)-1-deoxy-D-ribulose 5-phosphate</text>
        <dbReference type="Rhea" id="RHEA:21540"/>
        <dbReference type="ChEBI" id="CHEBI:18277"/>
        <dbReference type="ChEBI" id="CHEBI:58613"/>
        <dbReference type="EC" id="5.3.1.24"/>
    </reaction>
</comment>
<feature type="domain" description="N-(5'phosphoribosyl) anthranilate isomerase (PRAI)" evidence="10">
    <location>
        <begin position="5"/>
        <end position="180"/>
    </location>
</feature>
<dbReference type="UniPathway" id="UPA00035">
    <property type="reaction ID" value="UER00042"/>
</dbReference>
<keyword evidence="7 9" id="KW-0057">Aromatic amino acid biosynthesis</keyword>
<comment type="caution">
    <text evidence="11">The sequence shown here is derived from an EMBL/GenBank/DDBJ whole genome shotgun (WGS) entry which is preliminary data.</text>
</comment>
<dbReference type="Pfam" id="PF00697">
    <property type="entry name" value="PRAI"/>
    <property type="match status" value="1"/>
</dbReference>
<comment type="pathway">
    <text evidence="2 9">Amino-acid biosynthesis; L-tryptophan biosynthesis; L-tryptophan from chorismate: step 3/5.</text>
</comment>
<dbReference type="PANTHER" id="PTHR42894">
    <property type="entry name" value="N-(5'-PHOSPHORIBOSYL)ANTHRANILATE ISOMERASE"/>
    <property type="match status" value="1"/>
</dbReference>
<sequence length="191" mass="20971">MATKIKICGVRDAGTADAALALGADFIGLVLTPSRRQIGVEAAQQIIRALPQGRFVAVGQNVDETLFEEMLGLGVWGVQLHGRTPRDWVRRAHQRQIRALATWLNPEADVVLLDGVEPGSGKTRDWQRPSWPRDVWIAGGLSPDNVRQVVREVAPNGVDVSSGVEVDGTKSVVRIQRFIEEVRHGDDEKRA</sequence>
<evidence type="ECO:0000313" key="12">
    <source>
        <dbReference type="Proteomes" id="UP000533476"/>
    </source>
</evidence>
<evidence type="ECO:0000256" key="4">
    <source>
        <dbReference type="ARBA" id="ARBA00022272"/>
    </source>
</evidence>
<dbReference type="AlphaFoldDB" id="A0A7Y0L3A9"/>
<evidence type="ECO:0000256" key="8">
    <source>
        <dbReference type="ARBA" id="ARBA00023235"/>
    </source>
</evidence>
<dbReference type="Gene3D" id="3.20.20.70">
    <property type="entry name" value="Aldolase class I"/>
    <property type="match status" value="1"/>
</dbReference>
<keyword evidence="12" id="KW-1185">Reference proteome</keyword>
<reference evidence="11 12" key="1">
    <citation type="submission" date="2020-04" db="EMBL/GenBank/DDBJ databases">
        <authorList>
            <person name="Zhang R."/>
            <person name="Schippers A."/>
        </authorList>
    </citation>
    <scope>NUCLEOTIDE SEQUENCE [LARGE SCALE GENOMIC DNA]</scope>
    <source>
        <strain evidence="11 12">DSM 109850</strain>
    </source>
</reference>
<evidence type="ECO:0000256" key="6">
    <source>
        <dbReference type="ARBA" id="ARBA00022822"/>
    </source>
</evidence>
<dbReference type="InterPro" id="IPR013785">
    <property type="entry name" value="Aldolase_TIM"/>
</dbReference>
<evidence type="ECO:0000256" key="2">
    <source>
        <dbReference type="ARBA" id="ARBA00004664"/>
    </source>
</evidence>
<dbReference type="SUPFAM" id="SSF51366">
    <property type="entry name" value="Ribulose-phoshate binding barrel"/>
    <property type="match status" value="1"/>
</dbReference>
<dbReference type="InterPro" id="IPR011060">
    <property type="entry name" value="RibuloseP-bd_barrel"/>
</dbReference>
<dbReference type="EC" id="5.3.1.24" evidence="3 9"/>
<proteinExistence type="inferred from homology"/>
<organism evidence="11 12">
    <name type="scientific">Sulfobacillus harzensis</name>
    <dbReference type="NCBI Taxonomy" id="2729629"/>
    <lineage>
        <taxon>Bacteria</taxon>
        <taxon>Bacillati</taxon>
        <taxon>Bacillota</taxon>
        <taxon>Clostridia</taxon>
        <taxon>Eubacteriales</taxon>
        <taxon>Clostridiales Family XVII. Incertae Sedis</taxon>
        <taxon>Sulfobacillus</taxon>
    </lineage>
</organism>
<dbReference type="HAMAP" id="MF_00135">
    <property type="entry name" value="PRAI"/>
    <property type="match status" value="1"/>
</dbReference>
<dbReference type="EMBL" id="JABBVZ010000022">
    <property type="protein sequence ID" value="NMP22420.1"/>
    <property type="molecule type" value="Genomic_DNA"/>
</dbReference>
<evidence type="ECO:0000256" key="7">
    <source>
        <dbReference type="ARBA" id="ARBA00023141"/>
    </source>
</evidence>
<evidence type="ECO:0000256" key="1">
    <source>
        <dbReference type="ARBA" id="ARBA00001164"/>
    </source>
</evidence>
<evidence type="ECO:0000313" key="11">
    <source>
        <dbReference type="EMBL" id="NMP22420.1"/>
    </source>
</evidence>
<evidence type="ECO:0000256" key="5">
    <source>
        <dbReference type="ARBA" id="ARBA00022605"/>
    </source>
</evidence>
<dbReference type="CDD" id="cd00405">
    <property type="entry name" value="PRAI"/>
    <property type="match status" value="1"/>
</dbReference>
<keyword evidence="8 9" id="KW-0413">Isomerase</keyword>
<protein>
    <recommendedName>
        <fullName evidence="4 9">N-(5'-phosphoribosyl)anthranilate isomerase</fullName>
        <shortName evidence="9">PRAI</shortName>
        <ecNumber evidence="3 9">5.3.1.24</ecNumber>
    </recommendedName>
</protein>
<evidence type="ECO:0000259" key="10">
    <source>
        <dbReference type="Pfam" id="PF00697"/>
    </source>
</evidence>
<evidence type="ECO:0000256" key="9">
    <source>
        <dbReference type="HAMAP-Rule" id="MF_00135"/>
    </source>
</evidence>
<name>A0A7Y0L3A9_9FIRM</name>
<gene>
    <name evidence="9" type="primary">trpF</name>
    <name evidence="11" type="ORF">HIJ39_08655</name>
</gene>
<dbReference type="PANTHER" id="PTHR42894:SF1">
    <property type="entry name" value="N-(5'-PHOSPHORIBOSYL)ANTHRANILATE ISOMERASE"/>
    <property type="match status" value="1"/>
</dbReference>
<keyword evidence="5 9" id="KW-0028">Amino-acid biosynthesis</keyword>
<accession>A0A7Y0L3A9</accession>
<dbReference type="InterPro" id="IPR044643">
    <property type="entry name" value="TrpF_fam"/>
</dbReference>
<dbReference type="GO" id="GO:0000162">
    <property type="term" value="P:L-tryptophan biosynthetic process"/>
    <property type="evidence" value="ECO:0007669"/>
    <property type="project" value="UniProtKB-UniRule"/>
</dbReference>
<keyword evidence="6 9" id="KW-0822">Tryptophan biosynthesis</keyword>
<dbReference type="InterPro" id="IPR001240">
    <property type="entry name" value="PRAI_dom"/>
</dbReference>
<dbReference type="RefSeq" id="WP_169098707.1">
    <property type="nucleotide sequence ID" value="NZ_JABBVZ010000022.1"/>
</dbReference>
<dbReference type="GO" id="GO:0004640">
    <property type="term" value="F:phosphoribosylanthranilate isomerase activity"/>
    <property type="evidence" value="ECO:0007669"/>
    <property type="project" value="UniProtKB-UniRule"/>
</dbReference>
<comment type="similarity">
    <text evidence="9">Belongs to the TrpF family.</text>
</comment>